<proteinExistence type="predicted"/>
<keyword evidence="2" id="KW-0472">Membrane</keyword>
<organism evidence="3 4">
    <name type="scientific">Porphyridium purpureum</name>
    <name type="common">Red alga</name>
    <name type="synonym">Porphyridium cruentum</name>
    <dbReference type="NCBI Taxonomy" id="35688"/>
    <lineage>
        <taxon>Eukaryota</taxon>
        <taxon>Rhodophyta</taxon>
        <taxon>Bangiophyceae</taxon>
        <taxon>Porphyridiales</taxon>
        <taxon>Porphyridiaceae</taxon>
        <taxon>Porphyridium</taxon>
    </lineage>
</organism>
<dbReference type="AlphaFoldDB" id="A0A5J4YPR9"/>
<feature type="region of interest" description="Disordered" evidence="1">
    <location>
        <begin position="1"/>
        <end position="58"/>
    </location>
</feature>
<dbReference type="EMBL" id="VRMN01000008">
    <property type="protein sequence ID" value="KAA8492872.1"/>
    <property type="molecule type" value="Genomic_DNA"/>
</dbReference>
<evidence type="ECO:0000256" key="1">
    <source>
        <dbReference type="SAM" id="MobiDB-lite"/>
    </source>
</evidence>
<feature type="transmembrane region" description="Helical" evidence="2">
    <location>
        <begin position="148"/>
        <end position="168"/>
    </location>
</feature>
<protein>
    <submittedName>
        <fullName evidence="3">Uncharacterized protein</fullName>
    </submittedName>
</protein>
<reference evidence="4" key="1">
    <citation type="journal article" date="2019" name="Nat. Commun.">
        <title>Expansion of phycobilisome linker gene families in mesophilic red algae.</title>
        <authorList>
            <person name="Lee J."/>
            <person name="Kim D."/>
            <person name="Bhattacharya D."/>
            <person name="Yoon H.S."/>
        </authorList>
    </citation>
    <scope>NUCLEOTIDE SEQUENCE [LARGE SCALE GENOMIC DNA]</scope>
    <source>
        <strain evidence="4">CCMP 1328</strain>
    </source>
</reference>
<comment type="caution">
    <text evidence="3">The sequence shown here is derived from an EMBL/GenBank/DDBJ whole genome shotgun (WGS) entry which is preliminary data.</text>
</comment>
<keyword evidence="2" id="KW-1133">Transmembrane helix</keyword>
<accession>A0A5J4YPR9</accession>
<name>A0A5J4YPR9_PORPP</name>
<evidence type="ECO:0000313" key="3">
    <source>
        <dbReference type="EMBL" id="KAA8492872.1"/>
    </source>
</evidence>
<evidence type="ECO:0000256" key="2">
    <source>
        <dbReference type="SAM" id="Phobius"/>
    </source>
</evidence>
<dbReference type="Proteomes" id="UP000324585">
    <property type="component" value="Unassembled WGS sequence"/>
</dbReference>
<evidence type="ECO:0000313" key="4">
    <source>
        <dbReference type="Proteomes" id="UP000324585"/>
    </source>
</evidence>
<sequence>MEWTKGADEDDADNTSALVLPQQRVVVRRKRSSGRKSGSDGNGLATPKSRSAPRSGSGEIQYGASYPGYAASTSIVALVQRDAAAMRRVSEQSAGALVERQGVMACIIDAYATARETVMRLARTISRAFCALINNRHVRRILVLVEQILLFAGYSCLSVLSVSVKLLLRLLYWAKRAVLSQIVPELRSLLSSEQKTDAASSGQ</sequence>
<keyword evidence="2" id="KW-0812">Transmembrane</keyword>
<keyword evidence="4" id="KW-1185">Reference proteome</keyword>
<gene>
    <name evidence="3" type="ORF">FVE85_9144</name>
</gene>